<name>A0A8K0E525_9ROSA</name>
<dbReference type="AlphaFoldDB" id="A0A8K0E525"/>
<comment type="caution">
    <text evidence="1">The sequence shown here is derived from an EMBL/GenBank/DDBJ whole genome shotgun (WGS) entry which is preliminary data.</text>
</comment>
<proteinExistence type="predicted"/>
<sequence>MAMDSCVSPSQSQRGDIVLRGDKLIVLGVMHLVPYPLGYHAKTCPGFFEIDNREVERAVSIEVKIIAGFPTKQVVLQEVMAINVAWLMLDRMVFLRDPHTVEVLKPFTASSDTDHVIHHEYLCSISKSVDSQARDEILFSTYGSLPSTSHCLERCDTFNSSSQNDDISV</sequence>
<evidence type="ECO:0000313" key="1">
    <source>
        <dbReference type="EMBL" id="KAF3440133.1"/>
    </source>
</evidence>
<evidence type="ECO:0000313" key="2">
    <source>
        <dbReference type="Proteomes" id="UP000796880"/>
    </source>
</evidence>
<gene>
    <name evidence="1" type="ORF">FNV43_RR18411</name>
</gene>
<dbReference type="EMBL" id="VOIH02000008">
    <property type="protein sequence ID" value="KAF3440133.1"/>
    <property type="molecule type" value="Genomic_DNA"/>
</dbReference>
<dbReference type="OrthoDB" id="979322at2759"/>
<reference evidence="1" key="1">
    <citation type="submission" date="2020-03" db="EMBL/GenBank/DDBJ databases">
        <title>A high-quality chromosome-level genome assembly of a woody plant with both climbing and erect habits, Rhamnella rubrinervis.</title>
        <authorList>
            <person name="Lu Z."/>
            <person name="Yang Y."/>
            <person name="Zhu X."/>
            <person name="Sun Y."/>
        </authorList>
    </citation>
    <scope>NUCLEOTIDE SEQUENCE</scope>
    <source>
        <strain evidence="1">BYM</strain>
        <tissue evidence="1">Leaf</tissue>
    </source>
</reference>
<protein>
    <submittedName>
        <fullName evidence="1">Uncharacterized protein</fullName>
    </submittedName>
</protein>
<keyword evidence="2" id="KW-1185">Reference proteome</keyword>
<organism evidence="1 2">
    <name type="scientific">Rhamnella rubrinervis</name>
    <dbReference type="NCBI Taxonomy" id="2594499"/>
    <lineage>
        <taxon>Eukaryota</taxon>
        <taxon>Viridiplantae</taxon>
        <taxon>Streptophyta</taxon>
        <taxon>Embryophyta</taxon>
        <taxon>Tracheophyta</taxon>
        <taxon>Spermatophyta</taxon>
        <taxon>Magnoliopsida</taxon>
        <taxon>eudicotyledons</taxon>
        <taxon>Gunneridae</taxon>
        <taxon>Pentapetalae</taxon>
        <taxon>rosids</taxon>
        <taxon>fabids</taxon>
        <taxon>Rosales</taxon>
        <taxon>Rhamnaceae</taxon>
        <taxon>rhamnoid group</taxon>
        <taxon>Rhamneae</taxon>
        <taxon>Rhamnella</taxon>
    </lineage>
</organism>
<accession>A0A8K0E525</accession>
<dbReference type="Proteomes" id="UP000796880">
    <property type="component" value="Unassembled WGS sequence"/>
</dbReference>